<dbReference type="EMBL" id="JADCNM010000004">
    <property type="protein sequence ID" value="KAG0487105.1"/>
    <property type="molecule type" value="Genomic_DNA"/>
</dbReference>
<evidence type="ECO:0000256" key="2">
    <source>
        <dbReference type="SAM" id="MobiDB-lite"/>
    </source>
</evidence>
<reference evidence="3 4" key="1">
    <citation type="journal article" date="2020" name="Nat. Food">
        <title>A phased Vanilla planifolia genome enables genetic improvement of flavour and production.</title>
        <authorList>
            <person name="Hasing T."/>
            <person name="Tang H."/>
            <person name="Brym M."/>
            <person name="Khazi F."/>
            <person name="Huang T."/>
            <person name="Chambers A.H."/>
        </authorList>
    </citation>
    <scope>NUCLEOTIDE SEQUENCE [LARGE SCALE GENOMIC DNA]</scope>
    <source>
        <tissue evidence="3">Leaf</tissue>
    </source>
</reference>
<dbReference type="PANTHER" id="PTHR36143:SF4">
    <property type="entry name" value="OS08G0177500 PROTEIN"/>
    <property type="match status" value="1"/>
</dbReference>
<feature type="compositionally biased region" description="Polar residues" evidence="2">
    <location>
        <begin position="440"/>
        <end position="449"/>
    </location>
</feature>
<evidence type="ECO:0000256" key="1">
    <source>
        <dbReference type="SAM" id="Coils"/>
    </source>
</evidence>
<keyword evidence="1" id="KW-0175">Coiled coil</keyword>
<feature type="region of interest" description="Disordered" evidence="2">
    <location>
        <begin position="200"/>
        <end position="221"/>
    </location>
</feature>
<dbReference type="OrthoDB" id="772736at2759"/>
<comment type="caution">
    <text evidence="3">The sequence shown here is derived from an EMBL/GenBank/DDBJ whole genome shotgun (WGS) entry which is preliminary data.</text>
</comment>
<feature type="compositionally biased region" description="Basic residues" evidence="2">
    <location>
        <begin position="411"/>
        <end position="426"/>
    </location>
</feature>
<dbReference type="PANTHER" id="PTHR36143">
    <property type="entry name" value="OS08G0177500 PROTEIN"/>
    <property type="match status" value="1"/>
</dbReference>
<feature type="compositionally biased region" description="Basic and acidic residues" evidence="2">
    <location>
        <begin position="364"/>
        <end position="394"/>
    </location>
</feature>
<sequence length="470" mass="53529">MASSKAKMAVGNNSKRPYSLLLLLLLAIGTAMTCAVVLHKLRDSRLLGLLLQERERQLLAFQVLLQRERETSQDMKRKLYDKEAKEDALKNQQLVLTDKLSETEKTVARLKETKTELEEALEEKRTQIDKLIDKAEQLGSTNLQVANLTALLKQKEAEVVEMQRIKTKESPVENNTTVCSMYNSPLDSGVDPKELLKADNVSSKDQEEAQVSVDDGRSNHTSGAEILASKEVEKTQDVEFDAKHTERTEAQMKESDLNNIYSMNASAAGSFAISQLEGPRLEGFSNDEEKVKNSEDELTQEKKWVKFETIMDESTSKSKNLSSLNLYESNESEGQYSSNQPQGNETLGFVEEKETVDIYFYTKHGEDTNIKMKENDSNNDKADHAYVTKIEEQQKTPQVSDEAVKSESKEKVKRHRRRNRVRRKTVKSTEPTRTEEEQSGKTQSNQVVQENIDMKEKYDKERNSEVEEPI</sequence>
<feature type="compositionally biased region" description="Basic and acidic residues" evidence="2">
    <location>
        <begin position="430"/>
        <end position="439"/>
    </location>
</feature>
<protein>
    <recommendedName>
        <fullName evidence="5">Micronuclear linker histone polyprotein-like protein</fullName>
    </recommendedName>
</protein>
<evidence type="ECO:0000313" key="3">
    <source>
        <dbReference type="EMBL" id="KAG0487105.1"/>
    </source>
</evidence>
<organism evidence="3 4">
    <name type="scientific">Vanilla planifolia</name>
    <name type="common">Vanilla</name>
    <dbReference type="NCBI Taxonomy" id="51239"/>
    <lineage>
        <taxon>Eukaryota</taxon>
        <taxon>Viridiplantae</taxon>
        <taxon>Streptophyta</taxon>
        <taxon>Embryophyta</taxon>
        <taxon>Tracheophyta</taxon>
        <taxon>Spermatophyta</taxon>
        <taxon>Magnoliopsida</taxon>
        <taxon>Liliopsida</taxon>
        <taxon>Asparagales</taxon>
        <taxon>Orchidaceae</taxon>
        <taxon>Vanilloideae</taxon>
        <taxon>Vanilleae</taxon>
        <taxon>Vanilla</taxon>
    </lineage>
</organism>
<name>A0A835V7Y5_VANPL</name>
<feature type="compositionally biased region" description="Basic and acidic residues" evidence="2">
    <location>
        <begin position="452"/>
        <end position="470"/>
    </location>
</feature>
<feature type="coiled-coil region" evidence="1">
    <location>
        <begin position="100"/>
        <end position="165"/>
    </location>
</feature>
<accession>A0A835V7Y5</accession>
<feature type="compositionally biased region" description="Polar residues" evidence="2">
    <location>
        <begin position="334"/>
        <end position="345"/>
    </location>
</feature>
<evidence type="ECO:0000313" key="4">
    <source>
        <dbReference type="Proteomes" id="UP000639772"/>
    </source>
</evidence>
<feature type="region of interest" description="Disordered" evidence="2">
    <location>
        <begin position="312"/>
        <end position="348"/>
    </location>
</feature>
<dbReference type="Proteomes" id="UP000639772">
    <property type="component" value="Unassembled WGS sequence"/>
</dbReference>
<feature type="region of interest" description="Disordered" evidence="2">
    <location>
        <begin position="364"/>
        <end position="470"/>
    </location>
</feature>
<dbReference type="AlphaFoldDB" id="A0A835V7Y5"/>
<gene>
    <name evidence="3" type="ORF">HPP92_009200</name>
</gene>
<evidence type="ECO:0008006" key="5">
    <source>
        <dbReference type="Google" id="ProtNLM"/>
    </source>
</evidence>
<feature type="compositionally biased region" description="Low complexity" evidence="2">
    <location>
        <begin position="317"/>
        <end position="333"/>
    </location>
</feature>
<proteinExistence type="predicted"/>